<evidence type="ECO:0008006" key="2">
    <source>
        <dbReference type="Google" id="ProtNLM"/>
    </source>
</evidence>
<sequence length="73" mass="8781">LCIEIQFSTFLGINFFIIDHIDKRIPNDELETYFKFISRIFKGAQLIIFTSNKELEELFPEYNKIEFLKDDNN</sequence>
<name>A0A0F9ABN8_9ZZZZ</name>
<comment type="caution">
    <text evidence="1">The sequence shown here is derived from an EMBL/GenBank/DDBJ whole genome shotgun (WGS) entry which is preliminary data.</text>
</comment>
<gene>
    <name evidence="1" type="ORF">LCGC14_2591830</name>
</gene>
<dbReference type="AlphaFoldDB" id="A0A0F9ABN8"/>
<accession>A0A0F9ABN8</accession>
<reference evidence="1" key="1">
    <citation type="journal article" date="2015" name="Nature">
        <title>Complex archaea that bridge the gap between prokaryotes and eukaryotes.</title>
        <authorList>
            <person name="Spang A."/>
            <person name="Saw J.H."/>
            <person name="Jorgensen S.L."/>
            <person name="Zaremba-Niedzwiedzka K."/>
            <person name="Martijn J."/>
            <person name="Lind A.E."/>
            <person name="van Eijk R."/>
            <person name="Schleper C."/>
            <person name="Guy L."/>
            <person name="Ettema T.J."/>
        </authorList>
    </citation>
    <scope>NUCLEOTIDE SEQUENCE</scope>
</reference>
<evidence type="ECO:0000313" key="1">
    <source>
        <dbReference type="EMBL" id="KKL06855.1"/>
    </source>
</evidence>
<feature type="non-terminal residue" evidence="1">
    <location>
        <position position="1"/>
    </location>
</feature>
<proteinExistence type="predicted"/>
<protein>
    <recommendedName>
        <fullName evidence="2">Chromosomal replication initiator protein DnaA domain-containing protein</fullName>
    </recommendedName>
</protein>
<dbReference type="EMBL" id="LAZR01043527">
    <property type="protein sequence ID" value="KKL06855.1"/>
    <property type="molecule type" value="Genomic_DNA"/>
</dbReference>
<organism evidence="1">
    <name type="scientific">marine sediment metagenome</name>
    <dbReference type="NCBI Taxonomy" id="412755"/>
    <lineage>
        <taxon>unclassified sequences</taxon>
        <taxon>metagenomes</taxon>
        <taxon>ecological metagenomes</taxon>
    </lineage>
</organism>